<dbReference type="GO" id="GO:0004375">
    <property type="term" value="F:glycine dehydrogenase (decarboxylating) activity"/>
    <property type="evidence" value="ECO:0007669"/>
    <property type="project" value="UniProtKB-EC"/>
</dbReference>
<dbReference type="InterPro" id="IPR015422">
    <property type="entry name" value="PyrdxlP-dep_Trfase_small"/>
</dbReference>
<keyword evidence="1" id="KW-0663">Pyridoxal phosphate</keyword>
<dbReference type="InterPro" id="IPR020581">
    <property type="entry name" value="GDC_P"/>
</dbReference>
<name>A0ABS9RYU8_9GAMM</name>
<proteinExistence type="predicted"/>
<feature type="domain" description="Glycine dehydrogenase C-terminal" evidence="2">
    <location>
        <begin position="1"/>
        <end position="89"/>
    </location>
</feature>
<dbReference type="PANTHER" id="PTHR11773:SF1">
    <property type="entry name" value="GLYCINE DEHYDROGENASE (DECARBOXYLATING), MITOCHONDRIAL"/>
    <property type="match status" value="1"/>
</dbReference>
<dbReference type="Proteomes" id="UP001202117">
    <property type="component" value="Unassembled WGS sequence"/>
</dbReference>
<dbReference type="InterPro" id="IPR049316">
    <property type="entry name" value="GDC-P_C"/>
</dbReference>
<protein>
    <submittedName>
        <fullName evidence="3">Glycine dehydrogenase (Aminomethyl-transferring)</fullName>
        <ecNumber evidence="3">1.4.4.2</ecNumber>
    </submittedName>
</protein>
<organism evidence="3 4">
    <name type="scientific">Halomonas flagellata</name>
    <dbReference type="NCBI Taxonomy" id="2920385"/>
    <lineage>
        <taxon>Bacteria</taxon>
        <taxon>Pseudomonadati</taxon>
        <taxon>Pseudomonadota</taxon>
        <taxon>Gammaproteobacteria</taxon>
        <taxon>Oceanospirillales</taxon>
        <taxon>Halomonadaceae</taxon>
        <taxon>Halomonas</taxon>
    </lineage>
</organism>
<dbReference type="EMBL" id="JAKVPY010000027">
    <property type="protein sequence ID" value="MCH4565037.1"/>
    <property type="molecule type" value="Genomic_DNA"/>
</dbReference>
<keyword evidence="4" id="KW-1185">Reference proteome</keyword>
<dbReference type="EC" id="1.4.4.2" evidence="3"/>
<comment type="caution">
    <text evidence="3">The sequence shown here is derived from an EMBL/GenBank/DDBJ whole genome shotgun (WGS) entry which is preliminary data.</text>
</comment>
<dbReference type="PANTHER" id="PTHR11773">
    <property type="entry name" value="GLYCINE DEHYDROGENASE, DECARBOXYLATING"/>
    <property type="match status" value="1"/>
</dbReference>
<reference evidence="3 4" key="1">
    <citation type="submission" date="2022-02" db="EMBL/GenBank/DDBJ databases">
        <title>Halomonas fukangensis sp. nov., a halophilic bacterium isolated from a bulk soil of Kalidium foliatum at Fukang.</title>
        <authorList>
            <person name="Huang Y."/>
        </authorList>
    </citation>
    <scope>NUCLEOTIDE SEQUENCE [LARGE SCALE GENOMIC DNA]</scope>
    <source>
        <strain evidence="3 4">EGI 63088</strain>
    </source>
</reference>
<evidence type="ECO:0000313" key="4">
    <source>
        <dbReference type="Proteomes" id="UP001202117"/>
    </source>
</evidence>
<dbReference type="InterPro" id="IPR015424">
    <property type="entry name" value="PyrdxlP-dep_Trfase"/>
</dbReference>
<gene>
    <name evidence="3" type="ORF">MKP05_18215</name>
</gene>
<evidence type="ECO:0000259" key="2">
    <source>
        <dbReference type="Pfam" id="PF21478"/>
    </source>
</evidence>
<evidence type="ECO:0000256" key="1">
    <source>
        <dbReference type="ARBA" id="ARBA00022898"/>
    </source>
</evidence>
<feature type="non-terminal residue" evidence="3">
    <location>
        <position position="1"/>
    </location>
</feature>
<dbReference type="SUPFAM" id="SSF53383">
    <property type="entry name" value="PLP-dependent transferases"/>
    <property type="match status" value="1"/>
</dbReference>
<keyword evidence="3" id="KW-0560">Oxidoreductase</keyword>
<evidence type="ECO:0000313" key="3">
    <source>
        <dbReference type="EMBL" id="MCH4565037.1"/>
    </source>
</evidence>
<accession>A0ABS9RYU8</accession>
<dbReference type="Pfam" id="PF21478">
    <property type="entry name" value="GcvP2_C"/>
    <property type="match status" value="1"/>
</dbReference>
<dbReference type="Gene3D" id="3.90.1150.10">
    <property type="entry name" value="Aspartate Aminotransferase, domain 1"/>
    <property type="match status" value="1"/>
</dbReference>
<sequence>ECIIDIRPLKASSGISEEDIAKRLMDYGFHAPTMSFPVPGTLMVEPTESESRYEIDRFCDAMIAIREEIARVEAGDWPADDNPLVNAPHTMADLRDDGWARPYSRELGAFPSESVKAAKYWPAVNRVDNVFGDRQLICSCPSIDAYRD</sequence>